<proteinExistence type="predicted"/>
<keyword evidence="1" id="KW-0175">Coiled coil</keyword>
<evidence type="ECO:0000313" key="3">
    <source>
        <dbReference type="Proteomes" id="UP000632377"/>
    </source>
</evidence>
<evidence type="ECO:0000313" key="2">
    <source>
        <dbReference type="EMBL" id="MBL4937380.1"/>
    </source>
</evidence>
<feature type="coiled-coil region" evidence="1">
    <location>
        <begin position="148"/>
        <end position="182"/>
    </location>
</feature>
<dbReference type="Proteomes" id="UP000632377">
    <property type="component" value="Unassembled WGS sequence"/>
</dbReference>
<keyword evidence="3" id="KW-1185">Reference proteome</keyword>
<dbReference type="EMBL" id="JAESWC010000014">
    <property type="protein sequence ID" value="MBL4937380.1"/>
    <property type="molecule type" value="Genomic_DNA"/>
</dbReference>
<evidence type="ECO:0008006" key="4">
    <source>
        <dbReference type="Google" id="ProtNLM"/>
    </source>
</evidence>
<gene>
    <name evidence="2" type="ORF">JK636_16795</name>
</gene>
<comment type="caution">
    <text evidence="2">The sequence shown here is derived from an EMBL/GenBank/DDBJ whole genome shotgun (WGS) entry which is preliminary data.</text>
</comment>
<reference evidence="2 3" key="1">
    <citation type="submission" date="2021-01" db="EMBL/GenBank/DDBJ databases">
        <title>Genome public.</title>
        <authorList>
            <person name="Liu C."/>
            <person name="Sun Q."/>
        </authorList>
    </citation>
    <scope>NUCLEOTIDE SEQUENCE [LARGE SCALE GENOMIC DNA]</scope>
    <source>
        <strain evidence="2 3">YIM B02515</strain>
    </source>
</reference>
<protein>
    <recommendedName>
        <fullName evidence="4">DUF669 domain-containing protein</fullName>
    </recommendedName>
</protein>
<dbReference type="RefSeq" id="WP_202750132.1">
    <property type="nucleotide sequence ID" value="NZ_JAESWC010000014.1"/>
</dbReference>
<sequence>MRIKIINEKLSNYNDEYKVQGMNYDMVVVDDNNERTAVNIEDVELIPETDIDKLIVSYSDILKVKLNNYISAALYAALIEGIEGETNSRLDSLEVLKDEYKISKRGVWDKRLVLVVNNSIPLDVTIIGEKYADKFSITFKEINLNDFIEGCFENIKHIKREIEEKEKSVDRYKHMLNDVLKNSVASENNSKNKLVSGM</sequence>
<accession>A0ABS1TDE1</accession>
<evidence type="ECO:0000256" key="1">
    <source>
        <dbReference type="SAM" id="Coils"/>
    </source>
</evidence>
<organism evidence="2 3">
    <name type="scientific">Clostridium rhizosphaerae</name>
    <dbReference type="NCBI Taxonomy" id="2803861"/>
    <lineage>
        <taxon>Bacteria</taxon>
        <taxon>Bacillati</taxon>
        <taxon>Bacillota</taxon>
        <taxon>Clostridia</taxon>
        <taxon>Eubacteriales</taxon>
        <taxon>Clostridiaceae</taxon>
        <taxon>Clostridium</taxon>
    </lineage>
</organism>
<name>A0ABS1TDE1_9CLOT</name>